<name>A0ABZ1BM56_9FIRM</name>
<proteinExistence type="predicted"/>
<dbReference type="Gene3D" id="1.10.10.10">
    <property type="entry name" value="Winged helix-like DNA-binding domain superfamily/Winged helix DNA-binding domain"/>
    <property type="match status" value="1"/>
</dbReference>
<dbReference type="PANTHER" id="PTHR30363">
    <property type="entry name" value="HTH-TYPE TRANSCRIPTIONAL REGULATOR SRLR-RELATED"/>
    <property type="match status" value="1"/>
</dbReference>
<dbReference type="PANTHER" id="PTHR30363:SF44">
    <property type="entry name" value="AGA OPERON TRANSCRIPTIONAL REPRESSOR-RELATED"/>
    <property type="match status" value="1"/>
</dbReference>
<keyword evidence="2" id="KW-0804">Transcription</keyword>
<dbReference type="SUPFAM" id="SSF46785">
    <property type="entry name" value="Winged helix' DNA-binding domain"/>
    <property type="match status" value="1"/>
</dbReference>
<dbReference type="InterPro" id="IPR014036">
    <property type="entry name" value="DeoR-like_C"/>
</dbReference>
<evidence type="ECO:0000256" key="2">
    <source>
        <dbReference type="ARBA" id="ARBA00023163"/>
    </source>
</evidence>
<dbReference type="InterPro" id="IPR001034">
    <property type="entry name" value="DeoR_HTH"/>
</dbReference>
<dbReference type="InterPro" id="IPR037171">
    <property type="entry name" value="NagB/RpiA_transferase-like"/>
</dbReference>
<protein>
    <submittedName>
        <fullName evidence="4">DeoR/GlpR family DNA-binding transcription regulator</fullName>
    </submittedName>
</protein>
<reference evidence="5" key="1">
    <citation type="submission" date="2023-12" db="EMBL/GenBank/DDBJ databases">
        <title>Novel isolates from deep terrestrial aquifers shed light on the physiology and ecology of the class Limnochordia.</title>
        <authorList>
            <person name="Karnachuk O.V."/>
            <person name="Lukina A.P."/>
            <person name="Avakyan M.R."/>
            <person name="Kadnikov V."/>
            <person name="Begmatov S."/>
            <person name="Beletsky A.V."/>
            <person name="Mardanov A.V."/>
            <person name="Ravin N.V."/>
        </authorList>
    </citation>
    <scope>NUCLEOTIDE SEQUENCE [LARGE SCALE GENOMIC DNA]</scope>
    <source>
        <strain evidence="5">LN</strain>
    </source>
</reference>
<keyword evidence="5" id="KW-1185">Reference proteome</keyword>
<feature type="domain" description="HTH deoR-type" evidence="3">
    <location>
        <begin position="12"/>
        <end position="67"/>
    </location>
</feature>
<dbReference type="Pfam" id="PF08220">
    <property type="entry name" value="HTH_DeoR"/>
    <property type="match status" value="1"/>
</dbReference>
<dbReference type="InterPro" id="IPR036388">
    <property type="entry name" value="WH-like_DNA-bd_sf"/>
</dbReference>
<accession>A0ABZ1BM56</accession>
<dbReference type="InterPro" id="IPR050313">
    <property type="entry name" value="Carb_Metab_HTH_regulators"/>
</dbReference>
<dbReference type="Gene3D" id="3.40.50.1360">
    <property type="match status" value="1"/>
</dbReference>
<gene>
    <name evidence="4" type="ORF">VLY81_09340</name>
</gene>
<sequence length="262" mass="28098">MGASSESDHLLPAERLDRIRQILLTQGSVRVAALSRELDVSEVTIRSDLARLEQEGFARRTHGGAVLARGTRFERPFAEQEARFREEKQRIGAAAAALVEDGDTIILDVGTTTTEIARHLPPVSNLVVVTSALNIALELERHPGVTVVVTGGTLRPMQHSLVNPLATILLAQINADKLFLGCNGVSADKGITNSNLQEAEVKRAMIAAAKRVIVVADSSKIGAVAAAHVAPISVVHQLITDDHADEVELDRLRQKGIEVSTV</sequence>
<dbReference type="Proteomes" id="UP001333102">
    <property type="component" value="Chromosome"/>
</dbReference>
<keyword evidence="1" id="KW-0805">Transcription regulation</keyword>
<keyword evidence="4" id="KW-0238">DNA-binding</keyword>
<dbReference type="Pfam" id="PF00455">
    <property type="entry name" value="DeoRC"/>
    <property type="match status" value="1"/>
</dbReference>
<dbReference type="SMART" id="SM00420">
    <property type="entry name" value="HTH_DEOR"/>
    <property type="match status" value="1"/>
</dbReference>
<dbReference type="SMART" id="SM01134">
    <property type="entry name" value="DeoRC"/>
    <property type="match status" value="1"/>
</dbReference>
<evidence type="ECO:0000313" key="4">
    <source>
        <dbReference type="EMBL" id="WRP13650.1"/>
    </source>
</evidence>
<dbReference type="GO" id="GO:0003677">
    <property type="term" value="F:DNA binding"/>
    <property type="evidence" value="ECO:0007669"/>
    <property type="project" value="UniProtKB-KW"/>
</dbReference>
<evidence type="ECO:0000256" key="1">
    <source>
        <dbReference type="ARBA" id="ARBA00023015"/>
    </source>
</evidence>
<dbReference type="SUPFAM" id="SSF100950">
    <property type="entry name" value="NagB/RpiA/CoA transferase-like"/>
    <property type="match status" value="1"/>
</dbReference>
<dbReference type="InterPro" id="IPR036390">
    <property type="entry name" value="WH_DNA-bd_sf"/>
</dbReference>
<dbReference type="RefSeq" id="WP_324667895.1">
    <property type="nucleotide sequence ID" value="NZ_CP141614.1"/>
</dbReference>
<dbReference type="EMBL" id="CP141614">
    <property type="protein sequence ID" value="WRP13650.1"/>
    <property type="molecule type" value="Genomic_DNA"/>
</dbReference>
<organism evidence="4 5">
    <name type="scientific">Geochorda subterranea</name>
    <dbReference type="NCBI Taxonomy" id="3109564"/>
    <lineage>
        <taxon>Bacteria</taxon>
        <taxon>Bacillati</taxon>
        <taxon>Bacillota</taxon>
        <taxon>Limnochordia</taxon>
        <taxon>Limnochordales</taxon>
        <taxon>Geochordaceae</taxon>
        <taxon>Geochorda</taxon>
    </lineage>
</organism>
<evidence type="ECO:0000259" key="3">
    <source>
        <dbReference type="PROSITE" id="PS51000"/>
    </source>
</evidence>
<dbReference type="PROSITE" id="PS51000">
    <property type="entry name" value="HTH_DEOR_2"/>
    <property type="match status" value="1"/>
</dbReference>
<dbReference type="PRINTS" id="PR00037">
    <property type="entry name" value="HTHLACR"/>
</dbReference>
<evidence type="ECO:0000313" key="5">
    <source>
        <dbReference type="Proteomes" id="UP001333102"/>
    </source>
</evidence>